<keyword evidence="3" id="KW-0808">Transferase</keyword>
<keyword evidence="6" id="KW-0156">Chromatin regulator</keyword>
<keyword evidence="7" id="KW-0007">Acetylation</keyword>
<reference evidence="11" key="1">
    <citation type="submission" date="2022-05" db="EMBL/GenBank/DDBJ databases">
        <title>The Musa troglodytarum L. genome provides insights into the mechanism of non-climacteric behaviour and enrichment of carotenoids.</title>
        <authorList>
            <person name="Wang J."/>
        </authorList>
    </citation>
    <scope>NUCLEOTIDE SEQUENCE</scope>
    <source>
        <tissue evidence="11">Leaf</tissue>
    </source>
</reference>
<evidence type="ECO:0000313" key="11">
    <source>
        <dbReference type="EMBL" id="URE49542.1"/>
    </source>
</evidence>
<dbReference type="FunFam" id="3.30.60.60:FF:000001">
    <property type="entry name" value="Histone acetyltransferase"/>
    <property type="match status" value="1"/>
</dbReference>
<proteinExistence type="inferred from homology"/>
<feature type="domain" description="MYST zinc finger" evidence="10">
    <location>
        <begin position="123"/>
        <end position="177"/>
    </location>
</feature>
<comment type="similarity">
    <text evidence="1 8">Belongs to the MYST (SAS/MOZ) family.</text>
</comment>
<evidence type="ECO:0000256" key="7">
    <source>
        <dbReference type="ARBA" id="ARBA00022990"/>
    </source>
</evidence>
<dbReference type="GO" id="GO:0004402">
    <property type="term" value="F:histone acetyltransferase activity"/>
    <property type="evidence" value="ECO:0007669"/>
    <property type="project" value="TreeGrafter"/>
</dbReference>
<dbReference type="Gene3D" id="3.30.60.60">
    <property type="entry name" value="N-acetyl transferase-like"/>
    <property type="match status" value="1"/>
</dbReference>
<dbReference type="Gene3D" id="2.30.30.140">
    <property type="match status" value="1"/>
</dbReference>
<evidence type="ECO:0000256" key="6">
    <source>
        <dbReference type="ARBA" id="ARBA00022853"/>
    </source>
</evidence>
<dbReference type="Proteomes" id="UP001055439">
    <property type="component" value="Chromosome 9"/>
</dbReference>
<dbReference type="GO" id="GO:0006357">
    <property type="term" value="P:regulation of transcription by RNA polymerase II"/>
    <property type="evidence" value="ECO:0007669"/>
    <property type="project" value="TreeGrafter"/>
</dbReference>
<dbReference type="GO" id="GO:0003682">
    <property type="term" value="F:chromatin binding"/>
    <property type="evidence" value="ECO:0007669"/>
    <property type="project" value="TreeGrafter"/>
</dbReference>
<organism evidence="11 12">
    <name type="scientific">Musa troglodytarum</name>
    <name type="common">fe'i banana</name>
    <dbReference type="NCBI Taxonomy" id="320322"/>
    <lineage>
        <taxon>Eukaryota</taxon>
        <taxon>Viridiplantae</taxon>
        <taxon>Streptophyta</taxon>
        <taxon>Embryophyta</taxon>
        <taxon>Tracheophyta</taxon>
        <taxon>Spermatophyta</taxon>
        <taxon>Magnoliopsida</taxon>
        <taxon>Liliopsida</taxon>
        <taxon>Zingiberales</taxon>
        <taxon>Musaceae</taxon>
        <taxon>Musa</taxon>
    </lineage>
</organism>
<dbReference type="GO" id="GO:0005634">
    <property type="term" value="C:nucleus"/>
    <property type="evidence" value="ECO:0007669"/>
    <property type="project" value="UniProtKB-SubCell"/>
</dbReference>
<evidence type="ECO:0000256" key="2">
    <source>
        <dbReference type="ARBA" id="ARBA00013184"/>
    </source>
</evidence>
<keyword evidence="8" id="KW-0539">Nucleus</keyword>
<dbReference type="PANTHER" id="PTHR10615:SF161">
    <property type="entry name" value="HISTONE ACETYLTRANSFERASE KAT7"/>
    <property type="match status" value="1"/>
</dbReference>
<protein>
    <recommendedName>
        <fullName evidence="2 8">Histone acetyltransferase</fullName>
        <ecNumber evidence="2 8">2.3.1.48</ecNumber>
    </recommendedName>
</protein>
<evidence type="ECO:0000259" key="10">
    <source>
        <dbReference type="Pfam" id="PF17772"/>
    </source>
</evidence>
<dbReference type="InterPro" id="IPR050603">
    <property type="entry name" value="MYST_HAT"/>
</dbReference>
<dbReference type="SUPFAM" id="SSF54160">
    <property type="entry name" value="Chromo domain-like"/>
    <property type="match status" value="1"/>
</dbReference>
<dbReference type="AlphaFoldDB" id="A0A9E7IKS1"/>
<dbReference type="EMBL" id="CP097511">
    <property type="protein sequence ID" value="URE49542.1"/>
    <property type="molecule type" value="Genomic_DNA"/>
</dbReference>
<evidence type="ECO:0000256" key="1">
    <source>
        <dbReference type="ARBA" id="ARBA00010107"/>
    </source>
</evidence>
<dbReference type="InterPro" id="IPR040706">
    <property type="entry name" value="Zf-MYST"/>
</dbReference>
<keyword evidence="12" id="KW-1185">Reference proteome</keyword>
<name>A0A9E7IKS1_9LILI</name>
<keyword evidence="4" id="KW-0863">Zinc-finger</keyword>
<dbReference type="InterPro" id="IPR016197">
    <property type="entry name" value="Chromo-like_dom_sf"/>
</dbReference>
<dbReference type="OrthoDB" id="1935905at2759"/>
<dbReference type="GO" id="GO:0003712">
    <property type="term" value="F:transcription coregulator activity"/>
    <property type="evidence" value="ECO:0007669"/>
    <property type="project" value="TreeGrafter"/>
</dbReference>
<dbReference type="EC" id="2.3.1.48" evidence="2 8"/>
<feature type="region of interest" description="Disordered" evidence="9">
    <location>
        <begin position="1"/>
        <end position="38"/>
    </location>
</feature>
<dbReference type="SUPFAM" id="SSF55729">
    <property type="entry name" value="Acyl-CoA N-acyltransferases (Nat)"/>
    <property type="match status" value="1"/>
</dbReference>
<dbReference type="Pfam" id="PF17772">
    <property type="entry name" value="zf-MYST"/>
    <property type="match status" value="1"/>
</dbReference>
<evidence type="ECO:0000313" key="12">
    <source>
        <dbReference type="Proteomes" id="UP001055439"/>
    </source>
</evidence>
<comment type="catalytic activity">
    <reaction evidence="8">
        <text>L-lysyl-[protein] + acetyl-CoA = N(6)-acetyl-L-lysyl-[protein] + CoA + H(+)</text>
        <dbReference type="Rhea" id="RHEA:45948"/>
        <dbReference type="Rhea" id="RHEA-COMP:9752"/>
        <dbReference type="Rhea" id="RHEA-COMP:10731"/>
        <dbReference type="ChEBI" id="CHEBI:15378"/>
        <dbReference type="ChEBI" id="CHEBI:29969"/>
        <dbReference type="ChEBI" id="CHEBI:57287"/>
        <dbReference type="ChEBI" id="CHEBI:57288"/>
        <dbReference type="ChEBI" id="CHEBI:61930"/>
        <dbReference type="EC" id="2.3.1.48"/>
    </reaction>
</comment>
<sequence length="215" mass="24448">MGRSGSTVALPTVASNGAAATPPSGEAENPAKMGRSGSTVALPLEVGTRVMCQWRDQKPRPLQVNRRLDEWVKLEQLDLGTVENDLDEKVSDKTDRYHLDGETHGHEELDAASLREHEEFTEVKNIAKIELGRYKIDIWYFSPFPPKCSDSPKLFFCEFCFKFMKRKELLQRHTRKCDLKHPPGDEIYRSGSLSMFEVSFIFVCPCISFSGFDLR</sequence>
<gene>
    <name evidence="11" type="ORF">MUK42_02884</name>
</gene>
<dbReference type="GO" id="GO:0008270">
    <property type="term" value="F:zinc ion binding"/>
    <property type="evidence" value="ECO:0007669"/>
    <property type="project" value="UniProtKB-KW"/>
</dbReference>
<dbReference type="PANTHER" id="PTHR10615">
    <property type="entry name" value="HISTONE ACETYLTRANSFERASE"/>
    <property type="match status" value="1"/>
</dbReference>
<accession>A0A9E7IKS1</accession>
<keyword evidence="4" id="KW-0479">Metal-binding</keyword>
<evidence type="ECO:0000256" key="8">
    <source>
        <dbReference type="RuleBase" id="RU361211"/>
    </source>
</evidence>
<evidence type="ECO:0000256" key="3">
    <source>
        <dbReference type="ARBA" id="ARBA00022679"/>
    </source>
</evidence>
<keyword evidence="5" id="KW-0862">Zinc</keyword>
<evidence type="ECO:0000256" key="5">
    <source>
        <dbReference type="ARBA" id="ARBA00022833"/>
    </source>
</evidence>
<dbReference type="InterPro" id="IPR016181">
    <property type="entry name" value="Acyl_CoA_acyltransferase"/>
</dbReference>
<feature type="compositionally biased region" description="Polar residues" evidence="9">
    <location>
        <begin position="1"/>
        <end position="15"/>
    </location>
</feature>
<evidence type="ECO:0000256" key="4">
    <source>
        <dbReference type="ARBA" id="ARBA00022771"/>
    </source>
</evidence>
<evidence type="ECO:0000256" key="9">
    <source>
        <dbReference type="SAM" id="MobiDB-lite"/>
    </source>
</evidence>
<comment type="subcellular location">
    <subcellularLocation>
        <location evidence="8">Nucleus</location>
    </subcellularLocation>
</comment>
<dbReference type="GO" id="GO:0000785">
    <property type="term" value="C:chromatin"/>
    <property type="evidence" value="ECO:0007669"/>
    <property type="project" value="TreeGrafter"/>
</dbReference>